<reference evidence="2" key="1">
    <citation type="journal article" date="2014" name="Nat. Commun.">
        <title>The emerging biofuel crop Camelina sativa retains a highly undifferentiated hexaploid genome structure.</title>
        <authorList>
            <person name="Kagale S."/>
            <person name="Koh C."/>
            <person name="Nixon J."/>
            <person name="Bollina V."/>
            <person name="Clarke W.E."/>
            <person name="Tuteja R."/>
            <person name="Spillane C."/>
            <person name="Robinson S.J."/>
            <person name="Links M.G."/>
            <person name="Clarke C."/>
            <person name="Higgins E.E."/>
            <person name="Huebert T."/>
            <person name="Sharpe A.G."/>
            <person name="Parkin I.A."/>
        </authorList>
    </citation>
    <scope>NUCLEOTIDE SEQUENCE [LARGE SCALE GENOMIC DNA]</scope>
    <source>
        <strain evidence="2">cv. DH55</strain>
    </source>
</reference>
<accession>A0ABM1R3R7</accession>
<sequence>MVFRRSPCVFIAVSIIAMLITGVRPDPITDFCPGVCSVAAVPDCDTLCISLGYPGGYCRALRRCCCNPKSSKSSIVPPI</sequence>
<keyword evidence="2" id="KW-1185">Reference proteome</keyword>
<keyword evidence="1" id="KW-0732">Signal</keyword>
<organism evidence="2 3">
    <name type="scientific">Camelina sativa</name>
    <name type="common">False flax</name>
    <name type="synonym">Myagrum sativum</name>
    <dbReference type="NCBI Taxonomy" id="90675"/>
    <lineage>
        <taxon>Eukaryota</taxon>
        <taxon>Viridiplantae</taxon>
        <taxon>Streptophyta</taxon>
        <taxon>Embryophyta</taxon>
        <taxon>Tracheophyta</taxon>
        <taxon>Spermatophyta</taxon>
        <taxon>Magnoliopsida</taxon>
        <taxon>eudicotyledons</taxon>
        <taxon>Gunneridae</taxon>
        <taxon>Pentapetalae</taxon>
        <taxon>rosids</taxon>
        <taxon>malvids</taxon>
        <taxon>Brassicales</taxon>
        <taxon>Brassicaceae</taxon>
        <taxon>Camelineae</taxon>
        <taxon>Camelina</taxon>
    </lineage>
</organism>
<evidence type="ECO:0000313" key="2">
    <source>
        <dbReference type="Proteomes" id="UP000694864"/>
    </source>
</evidence>
<name>A0ABM1R3R7_CAMSA</name>
<evidence type="ECO:0000256" key="1">
    <source>
        <dbReference type="SAM" id="SignalP"/>
    </source>
</evidence>
<protein>
    <submittedName>
        <fullName evidence="3">Defensin-like protein 80</fullName>
    </submittedName>
</protein>
<feature type="signal peptide" evidence="1">
    <location>
        <begin position="1"/>
        <end position="25"/>
    </location>
</feature>
<gene>
    <name evidence="3" type="primary">LOC109129621</name>
</gene>
<proteinExistence type="predicted"/>
<evidence type="ECO:0000313" key="3">
    <source>
        <dbReference type="RefSeq" id="XP_019093655.1"/>
    </source>
</evidence>
<feature type="chain" id="PRO_5046452139" evidence="1">
    <location>
        <begin position="26"/>
        <end position="79"/>
    </location>
</feature>
<dbReference type="SUPFAM" id="SSF57095">
    <property type="entry name" value="Scorpion toxin-like"/>
    <property type="match status" value="1"/>
</dbReference>
<dbReference type="InterPro" id="IPR036574">
    <property type="entry name" value="Scorpion_toxin-like_sf"/>
</dbReference>
<dbReference type="RefSeq" id="XP_019093655.1">
    <property type="nucleotide sequence ID" value="XM_019238110.1"/>
</dbReference>
<dbReference type="GeneID" id="109129621"/>
<reference evidence="3" key="2">
    <citation type="submission" date="2025-08" db="UniProtKB">
        <authorList>
            <consortium name="RefSeq"/>
        </authorList>
    </citation>
    <scope>IDENTIFICATION</scope>
    <source>
        <tissue evidence="3">Leaf</tissue>
    </source>
</reference>
<dbReference type="Proteomes" id="UP000694864">
    <property type="component" value="Chromosome 16"/>
</dbReference>